<dbReference type="Proteomes" id="UP000019132">
    <property type="component" value="Unassembled WGS sequence"/>
</dbReference>
<dbReference type="EC" id="3.2.1.1" evidence="4 9"/>
<feature type="compositionally biased region" description="Pro residues" evidence="10">
    <location>
        <begin position="268"/>
        <end position="288"/>
    </location>
</feature>
<name>K3WJW0_GLOUD</name>
<keyword evidence="11" id="KW-0732">Signal</keyword>
<feature type="chain" id="PRO_5003867997" description="Alpha-amylase" evidence="11">
    <location>
        <begin position="26"/>
        <end position="896"/>
    </location>
</feature>
<evidence type="ECO:0000313" key="14">
    <source>
        <dbReference type="EnsemblProtists" id="PYU1_T005252"/>
    </source>
</evidence>
<dbReference type="CDD" id="cd11317">
    <property type="entry name" value="AmyAc_bac_euk_AmyA"/>
    <property type="match status" value="1"/>
</dbReference>
<evidence type="ECO:0000256" key="3">
    <source>
        <dbReference type="ARBA" id="ARBA00008061"/>
    </source>
</evidence>
<evidence type="ECO:0000256" key="5">
    <source>
        <dbReference type="ARBA" id="ARBA00022801"/>
    </source>
</evidence>
<reference evidence="15" key="2">
    <citation type="submission" date="2010-04" db="EMBL/GenBank/DDBJ databases">
        <authorList>
            <person name="Buell R."/>
            <person name="Hamilton J."/>
            <person name="Hostetler J."/>
        </authorList>
    </citation>
    <scope>NUCLEOTIDE SEQUENCE [LARGE SCALE GENOMIC DNA]</scope>
    <source>
        <strain evidence="15">DAOM:BR144</strain>
    </source>
</reference>
<evidence type="ECO:0000256" key="11">
    <source>
        <dbReference type="SAM" id="SignalP"/>
    </source>
</evidence>
<dbReference type="Gene3D" id="3.20.20.80">
    <property type="entry name" value="Glycosidases"/>
    <property type="match status" value="1"/>
</dbReference>
<feature type="signal peptide" evidence="11">
    <location>
        <begin position="1"/>
        <end position="25"/>
    </location>
</feature>
<dbReference type="Pfam" id="PF03423">
    <property type="entry name" value="CBM_25"/>
    <property type="match status" value="2"/>
</dbReference>
<dbReference type="SMART" id="SM01066">
    <property type="entry name" value="CBM_25"/>
    <property type="match status" value="2"/>
</dbReference>
<dbReference type="SUPFAM" id="SSF51445">
    <property type="entry name" value="(Trans)glycosidases"/>
    <property type="match status" value="1"/>
</dbReference>
<dbReference type="GO" id="GO:0004556">
    <property type="term" value="F:alpha-amylase activity"/>
    <property type="evidence" value="ECO:0007669"/>
    <property type="project" value="UniProtKB-UniRule"/>
</dbReference>
<dbReference type="eggNOG" id="KOG2212">
    <property type="taxonomic scope" value="Eukaryota"/>
</dbReference>
<keyword evidence="7 9" id="KW-0326">Glycosidase</keyword>
<dbReference type="GO" id="GO:2001070">
    <property type="term" value="F:starch binding"/>
    <property type="evidence" value="ECO:0007669"/>
    <property type="project" value="InterPro"/>
</dbReference>
<evidence type="ECO:0000313" key="15">
    <source>
        <dbReference type="Proteomes" id="UP000019132"/>
    </source>
</evidence>
<feature type="domain" description="Glycosyl hydrolase family 13 catalytic" evidence="12">
    <location>
        <begin position="435"/>
        <end position="808"/>
    </location>
</feature>
<feature type="compositionally biased region" description="Polar residues" evidence="10">
    <location>
        <begin position="290"/>
        <end position="308"/>
    </location>
</feature>
<dbReference type="InterPro" id="IPR006046">
    <property type="entry name" value="Alpha_amylase"/>
</dbReference>
<evidence type="ECO:0000256" key="10">
    <source>
        <dbReference type="SAM" id="MobiDB-lite"/>
    </source>
</evidence>
<dbReference type="InterPro" id="IPR006047">
    <property type="entry name" value="GH13_cat_dom"/>
</dbReference>
<dbReference type="InterPro" id="IPR017853">
    <property type="entry name" value="GH"/>
</dbReference>
<evidence type="ECO:0000256" key="1">
    <source>
        <dbReference type="ARBA" id="ARBA00000548"/>
    </source>
</evidence>
<dbReference type="PRINTS" id="PR00110">
    <property type="entry name" value="ALPHAAMYLASE"/>
</dbReference>
<dbReference type="EnsemblProtists" id="PYU1_T005252">
    <property type="protein sequence ID" value="PYU1_T005252"/>
    <property type="gene ID" value="PYU1_G005241"/>
</dbReference>
<keyword evidence="15" id="KW-1185">Reference proteome</keyword>
<keyword evidence="6 9" id="KW-0119">Carbohydrate metabolism</keyword>
<feature type="region of interest" description="Disordered" evidence="10">
    <location>
        <begin position="245"/>
        <end position="323"/>
    </location>
</feature>
<dbReference type="SMART" id="SM00642">
    <property type="entry name" value="Aamy"/>
    <property type="match status" value="1"/>
</dbReference>
<dbReference type="GO" id="GO:0005975">
    <property type="term" value="P:carbohydrate metabolic process"/>
    <property type="evidence" value="ECO:0007669"/>
    <property type="project" value="InterPro"/>
</dbReference>
<evidence type="ECO:0000256" key="4">
    <source>
        <dbReference type="ARBA" id="ARBA00012595"/>
    </source>
</evidence>
<dbReference type="InterPro" id="IPR013783">
    <property type="entry name" value="Ig-like_fold"/>
</dbReference>
<protein>
    <recommendedName>
        <fullName evidence="4 9">Alpha-amylase</fullName>
        <ecNumber evidence="4 9">3.2.1.1</ecNumber>
    </recommendedName>
</protein>
<evidence type="ECO:0000259" key="13">
    <source>
        <dbReference type="SMART" id="SM01066"/>
    </source>
</evidence>
<proteinExistence type="inferred from homology"/>
<dbReference type="OMA" id="PVNFVWQ"/>
<dbReference type="AlphaFoldDB" id="K3WJW0"/>
<dbReference type="InParanoid" id="K3WJW0"/>
<comment type="catalytic activity">
    <reaction evidence="1 9">
        <text>Endohydrolysis of (1-&gt;4)-alpha-D-glucosidic linkages in polysaccharides containing three or more (1-&gt;4)-alpha-linked D-glucose units.</text>
        <dbReference type="EC" id="3.2.1.1"/>
    </reaction>
</comment>
<dbReference type="STRING" id="431595.K3WJW0"/>
<comment type="cofactor">
    <cofactor evidence="2">
        <name>Ca(2+)</name>
        <dbReference type="ChEBI" id="CHEBI:29108"/>
    </cofactor>
</comment>
<reference evidence="15" key="1">
    <citation type="journal article" date="2010" name="Genome Biol.">
        <title>Genome sequence of the necrotrophic plant pathogen Pythium ultimum reveals original pathogenicity mechanisms and effector repertoire.</title>
        <authorList>
            <person name="Levesque C.A."/>
            <person name="Brouwer H."/>
            <person name="Cano L."/>
            <person name="Hamilton J.P."/>
            <person name="Holt C."/>
            <person name="Huitema E."/>
            <person name="Raffaele S."/>
            <person name="Robideau G.P."/>
            <person name="Thines M."/>
            <person name="Win J."/>
            <person name="Zerillo M.M."/>
            <person name="Beakes G.W."/>
            <person name="Boore J.L."/>
            <person name="Busam D."/>
            <person name="Dumas B."/>
            <person name="Ferriera S."/>
            <person name="Fuerstenberg S.I."/>
            <person name="Gachon C.M."/>
            <person name="Gaulin E."/>
            <person name="Govers F."/>
            <person name="Grenville-Briggs L."/>
            <person name="Horner N."/>
            <person name="Hostetler J."/>
            <person name="Jiang R.H."/>
            <person name="Johnson J."/>
            <person name="Krajaejun T."/>
            <person name="Lin H."/>
            <person name="Meijer H.J."/>
            <person name="Moore B."/>
            <person name="Morris P."/>
            <person name="Phuntmart V."/>
            <person name="Puiu D."/>
            <person name="Shetty J."/>
            <person name="Stajich J.E."/>
            <person name="Tripathy S."/>
            <person name="Wawra S."/>
            <person name="van West P."/>
            <person name="Whitty B.R."/>
            <person name="Coutinho P.M."/>
            <person name="Henrissat B."/>
            <person name="Martin F."/>
            <person name="Thomas P.D."/>
            <person name="Tyler B.M."/>
            <person name="De Vries R.P."/>
            <person name="Kamoun S."/>
            <person name="Yandell M."/>
            <person name="Tisserat N."/>
            <person name="Buell C.R."/>
        </authorList>
    </citation>
    <scope>NUCLEOTIDE SEQUENCE</scope>
    <source>
        <strain evidence="15">DAOM:BR144</strain>
    </source>
</reference>
<evidence type="ECO:0000256" key="7">
    <source>
        <dbReference type="ARBA" id="ARBA00023295"/>
    </source>
</evidence>
<evidence type="ECO:0000256" key="8">
    <source>
        <dbReference type="RuleBase" id="RU003615"/>
    </source>
</evidence>
<dbReference type="HOGENOM" id="CLU_011936_0_0_1"/>
<evidence type="ECO:0000256" key="2">
    <source>
        <dbReference type="ARBA" id="ARBA00001913"/>
    </source>
</evidence>
<dbReference type="InterPro" id="IPR005085">
    <property type="entry name" value="CBM25"/>
</dbReference>
<reference evidence="14" key="3">
    <citation type="submission" date="2015-02" db="UniProtKB">
        <authorList>
            <consortium name="EnsemblProtists"/>
        </authorList>
    </citation>
    <scope>IDENTIFICATION</scope>
    <source>
        <strain evidence="14">DAOM BR144</strain>
    </source>
</reference>
<dbReference type="EMBL" id="GL376633">
    <property type="status" value="NOT_ANNOTATED_CDS"/>
    <property type="molecule type" value="Genomic_DNA"/>
</dbReference>
<dbReference type="VEuPathDB" id="FungiDB:PYU1_G005241"/>
<evidence type="ECO:0000256" key="6">
    <source>
        <dbReference type="ARBA" id="ARBA00023277"/>
    </source>
</evidence>
<dbReference type="Gene3D" id="2.60.40.10">
    <property type="entry name" value="Immunoglobulins"/>
    <property type="match status" value="2"/>
</dbReference>
<feature type="domain" description="Carbohydrate binding module family 25" evidence="13">
    <location>
        <begin position="152"/>
        <end position="234"/>
    </location>
</feature>
<feature type="domain" description="Carbohydrate binding module family 25" evidence="13">
    <location>
        <begin position="34"/>
        <end position="114"/>
    </location>
</feature>
<dbReference type="Pfam" id="PF00128">
    <property type="entry name" value="Alpha-amylase"/>
    <property type="match status" value="1"/>
</dbReference>
<sequence>MASKRFGLLQAVVVFVCLLGAVVDAQTLVKANDGTGLHVYFRTGWTAPYIHYNAGSGWTTSPGVKMTASSDSSFPVGLGWFKFDISGSSLEFVFNNGNGVWDNNNNANYKVSAAGTWSVTSTVSTPPTAAPTTTPVPAPAAVGATLVKPNDGTGVHVYFQSGWAAPYIHYSTGSTWTTSPGVKMTASTDSTYLAGLGWFKFDLAAPAAYLEFVFNNGNGAWDNNNNVNYKLNAAGTWTVISKVSVPPTTTPAPTPSTTPTPTTASPPTSAPTPRPTTTPIPTTVPPTGPCTNYNGLDSCQSGTQTTYPDSDETRRWQTPPRNATGWSEGFQDYRSLTGYAHVVYNSARTSATVTVRTNLRVDSSTATCSYTFNGATSSSATFAATSSLMADLNIKVVCSQGSSGEKWTLELDPVNFVWQANPVATPAGFEGGQKGAIVDLFGWPYADIEAECKDFLGKAGYLGVKINPPQESVLSDAWPQSGERNPWYFVYQPVSYRLYSRMGTRAQLRSMIQTCRANGVRVYADAVVNHMSGGGNDVSLHRNPSGSSCTYWGAKSSAKGSPYYTHNYQYALNTYTGARPALEFPAVPYGPTDFHCDRTLGSWNDALQLETGWLVGLTDLNTAKPYVRERIAQYFVDLLGIGFSGFRIDAMKHIGPTDTAAIMGLLSTYMGGSYPSDFIMWGEIIMGGEAQLLACNENSGYNFYKGLDAKYAAAGISATDIAKLKIWSSDYPKEMPICGSWILPASRFVIQNDDHDQQNPDSTSRDMGDKGSILIKAKNVNIHRGFEVQLFTRTDADWKIRVVLSSYTWFPNGAAGFPDGLSDCNNGFDASSGQTCTRSVPYEKAFRAGSCGYTVEDFAGGKYTRVHRDMSIVNAMRGFVGLGSVTASQVGITGSC</sequence>
<keyword evidence="5 9" id="KW-0378">Hydrolase</keyword>
<dbReference type="GO" id="GO:0043169">
    <property type="term" value="F:cation binding"/>
    <property type="evidence" value="ECO:0007669"/>
    <property type="project" value="InterPro"/>
</dbReference>
<comment type="similarity">
    <text evidence="3 8">Belongs to the glycosyl hydrolase 13 family.</text>
</comment>
<evidence type="ECO:0000256" key="9">
    <source>
        <dbReference type="RuleBase" id="RU361134"/>
    </source>
</evidence>
<evidence type="ECO:0000259" key="12">
    <source>
        <dbReference type="SMART" id="SM00642"/>
    </source>
</evidence>
<feature type="compositionally biased region" description="Pro residues" evidence="10">
    <location>
        <begin position="248"/>
        <end position="258"/>
    </location>
</feature>
<accession>K3WJW0</accession>
<organism evidence="14 15">
    <name type="scientific">Globisporangium ultimum (strain ATCC 200006 / CBS 805.95 / DAOM BR144)</name>
    <name type="common">Pythium ultimum</name>
    <dbReference type="NCBI Taxonomy" id="431595"/>
    <lineage>
        <taxon>Eukaryota</taxon>
        <taxon>Sar</taxon>
        <taxon>Stramenopiles</taxon>
        <taxon>Oomycota</taxon>
        <taxon>Peronosporomycetes</taxon>
        <taxon>Pythiales</taxon>
        <taxon>Pythiaceae</taxon>
        <taxon>Globisporangium</taxon>
    </lineage>
</organism>
<dbReference type="PANTHER" id="PTHR43447">
    <property type="entry name" value="ALPHA-AMYLASE"/>
    <property type="match status" value="1"/>
</dbReference>